<dbReference type="InterPro" id="IPR018968">
    <property type="entry name" value="Phasin"/>
</dbReference>
<feature type="domain" description="Phasin" evidence="1">
    <location>
        <begin position="26"/>
        <end position="120"/>
    </location>
</feature>
<evidence type="ECO:0000313" key="2">
    <source>
        <dbReference type="EMBL" id="RIJ27124.1"/>
    </source>
</evidence>
<evidence type="ECO:0000259" key="1">
    <source>
        <dbReference type="Pfam" id="PF09361"/>
    </source>
</evidence>
<dbReference type="AlphaFoldDB" id="A0A399R8W7"/>
<accession>A0A399R8W7</accession>
<dbReference type="EMBL" id="QWFX01000014">
    <property type="protein sequence ID" value="RIJ27124.1"/>
    <property type="molecule type" value="Genomic_DNA"/>
</dbReference>
<protein>
    <submittedName>
        <fullName evidence="2">Phasin family protein</fullName>
    </submittedName>
</protein>
<keyword evidence="3" id="KW-1185">Reference proteome</keyword>
<evidence type="ECO:0000313" key="3">
    <source>
        <dbReference type="Proteomes" id="UP000266385"/>
    </source>
</evidence>
<reference evidence="2 3" key="1">
    <citation type="submission" date="2018-08" db="EMBL/GenBank/DDBJ databases">
        <title>Henriciella mobilis sp. nov., isolated from seawater.</title>
        <authorList>
            <person name="Cheng H."/>
            <person name="Wu Y.-H."/>
            <person name="Xu X.-W."/>
            <person name="Guo L.-L."/>
        </authorList>
    </citation>
    <scope>NUCLEOTIDE SEQUENCE [LARGE SCALE GENOMIC DNA]</scope>
    <source>
        <strain evidence="2 3">JN25</strain>
    </source>
</reference>
<dbReference type="Pfam" id="PF09361">
    <property type="entry name" value="Phasin_2"/>
    <property type="match status" value="1"/>
</dbReference>
<proteinExistence type="predicted"/>
<dbReference type="OrthoDB" id="7630312at2"/>
<name>A0A399R8W7_9PROT</name>
<sequence length="141" mass="15071">MAKTDTNMFGAFTPETFVKAFPFATQFGDMGKDAMTAGTESAKASVKSLQDASAAMMRQAQDRVSMTVETGKTLAGAKTVEEAMEIQSAYVRSAFKAHLDGLSELAGIYSTAMKDCMEPFAGYTKEMMAETKKATTKAKAS</sequence>
<organism evidence="2 3">
    <name type="scientific">Henriciella mobilis</name>
    <dbReference type="NCBI Taxonomy" id="2305467"/>
    <lineage>
        <taxon>Bacteria</taxon>
        <taxon>Pseudomonadati</taxon>
        <taxon>Pseudomonadota</taxon>
        <taxon>Alphaproteobacteria</taxon>
        <taxon>Hyphomonadales</taxon>
        <taxon>Hyphomonadaceae</taxon>
        <taxon>Henriciella</taxon>
    </lineage>
</organism>
<gene>
    <name evidence="2" type="ORF">D1223_14930</name>
</gene>
<dbReference type="RefSeq" id="WP_119377238.1">
    <property type="nucleotide sequence ID" value="NZ_QWFX01000014.1"/>
</dbReference>
<comment type="caution">
    <text evidence="2">The sequence shown here is derived from an EMBL/GenBank/DDBJ whole genome shotgun (WGS) entry which is preliminary data.</text>
</comment>
<dbReference type="Proteomes" id="UP000266385">
    <property type="component" value="Unassembled WGS sequence"/>
</dbReference>